<feature type="transmembrane region" description="Helical" evidence="1">
    <location>
        <begin position="204"/>
        <end position="223"/>
    </location>
</feature>
<keyword evidence="1" id="KW-0812">Transmembrane</keyword>
<dbReference type="Proteomes" id="UP000249610">
    <property type="component" value="Unassembled WGS sequence"/>
</dbReference>
<accession>A0A327P8U8</accession>
<dbReference type="InterPro" id="IPR010982">
    <property type="entry name" value="Lambda_DNA-bd_dom_sf"/>
</dbReference>
<feature type="transmembrane region" description="Helical" evidence="1">
    <location>
        <begin position="235"/>
        <end position="258"/>
    </location>
</feature>
<dbReference type="GO" id="GO:0003677">
    <property type="term" value="F:DNA binding"/>
    <property type="evidence" value="ECO:0007669"/>
    <property type="project" value="InterPro"/>
</dbReference>
<keyword evidence="1" id="KW-1133">Transmembrane helix</keyword>
<feature type="domain" description="HTH cro/C1-type" evidence="2">
    <location>
        <begin position="38"/>
        <end position="94"/>
    </location>
</feature>
<keyword evidence="4" id="KW-1185">Reference proteome</keyword>
<evidence type="ECO:0000313" key="4">
    <source>
        <dbReference type="Proteomes" id="UP000249610"/>
    </source>
</evidence>
<dbReference type="Gene3D" id="1.10.260.40">
    <property type="entry name" value="lambda repressor-like DNA-binding domains"/>
    <property type="match status" value="1"/>
</dbReference>
<name>A0A327P8U8_9BACT</name>
<dbReference type="PROSITE" id="PS50943">
    <property type="entry name" value="HTH_CROC1"/>
    <property type="match status" value="1"/>
</dbReference>
<evidence type="ECO:0000259" key="2">
    <source>
        <dbReference type="PROSITE" id="PS50943"/>
    </source>
</evidence>
<sequence length="294" mass="32656">MSGQNRAYFVPSHSSKTEIAMVNQTIHTMKQPELGKKISELRKAKGLTQEELVELCNLNVRTIQRIESGEVTPRSYTIKALFEALGFQGIPEQLVTQPAKAPWVLYLGFAAGIVYFFASIFEISMEAEYVAGEYSFKMIGFILAKSASFIGYSIFIYGWIRLVAFYKNELLKYALWTMLSFTLVWYVTDMVAMISLAFEISDYYFVKISSFGFAYAFIGIGFLGYKNKFSSIPMVIGALTLVAGVLLFSGIGALLALIPLTLAELGQLGLMIYWIQKIGGTSSPDSTFSSQVTA</sequence>
<dbReference type="InterPro" id="IPR001387">
    <property type="entry name" value="Cro/C1-type_HTH"/>
</dbReference>
<dbReference type="SMART" id="SM00530">
    <property type="entry name" value="HTH_XRE"/>
    <property type="match status" value="1"/>
</dbReference>
<comment type="caution">
    <text evidence="3">The sequence shown here is derived from an EMBL/GenBank/DDBJ whole genome shotgun (WGS) entry which is preliminary data.</text>
</comment>
<dbReference type="Pfam" id="PF01381">
    <property type="entry name" value="HTH_3"/>
    <property type="match status" value="1"/>
</dbReference>
<keyword evidence="1" id="KW-0472">Membrane</keyword>
<dbReference type="AlphaFoldDB" id="A0A327P8U8"/>
<feature type="transmembrane region" description="Helical" evidence="1">
    <location>
        <begin position="103"/>
        <end position="121"/>
    </location>
</feature>
<protein>
    <submittedName>
        <fullName evidence="3">Helix-turn-helix protein</fullName>
    </submittedName>
</protein>
<feature type="transmembrane region" description="Helical" evidence="1">
    <location>
        <begin position="174"/>
        <end position="198"/>
    </location>
</feature>
<dbReference type="CDD" id="cd00093">
    <property type="entry name" value="HTH_XRE"/>
    <property type="match status" value="1"/>
</dbReference>
<evidence type="ECO:0000313" key="3">
    <source>
        <dbReference type="EMBL" id="RAI88001.1"/>
    </source>
</evidence>
<reference evidence="3 4" key="1">
    <citation type="submission" date="2018-06" db="EMBL/GenBank/DDBJ databases">
        <title>Genomic Encyclopedia of Archaeal and Bacterial Type Strains, Phase II (KMG-II): from individual species to whole genera.</title>
        <authorList>
            <person name="Goeker M."/>
        </authorList>
    </citation>
    <scope>NUCLEOTIDE SEQUENCE [LARGE SCALE GENOMIC DNA]</scope>
    <source>
        <strain evidence="3 4">DSM 23446</strain>
    </source>
</reference>
<dbReference type="SUPFAM" id="SSF47413">
    <property type="entry name" value="lambda repressor-like DNA-binding domains"/>
    <property type="match status" value="1"/>
</dbReference>
<proteinExistence type="predicted"/>
<dbReference type="EMBL" id="QLLK01000008">
    <property type="protein sequence ID" value="RAI88001.1"/>
    <property type="molecule type" value="Genomic_DNA"/>
</dbReference>
<gene>
    <name evidence="3" type="ORF">LV83_02918</name>
</gene>
<organism evidence="3 4">
    <name type="scientific">Algoriphagus yeomjeoni</name>
    <dbReference type="NCBI Taxonomy" id="291403"/>
    <lineage>
        <taxon>Bacteria</taxon>
        <taxon>Pseudomonadati</taxon>
        <taxon>Bacteroidota</taxon>
        <taxon>Cytophagia</taxon>
        <taxon>Cytophagales</taxon>
        <taxon>Cyclobacteriaceae</taxon>
        <taxon>Algoriphagus</taxon>
    </lineage>
</organism>
<feature type="transmembrane region" description="Helical" evidence="1">
    <location>
        <begin position="141"/>
        <end position="162"/>
    </location>
</feature>
<evidence type="ECO:0000256" key="1">
    <source>
        <dbReference type="SAM" id="Phobius"/>
    </source>
</evidence>